<name>A0A0F9W3M0_9ZZZZ</name>
<dbReference type="InterPro" id="IPR052945">
    <property type="entry name" value="Mitotic_Regulator"/>
</dbReference>
<sequence>MTYSRLAQQLRATGLLLALLLTIALPARAQITIADEDTELPDYTDYYAAVEAMEAGDYATALTEFTRAAEEEGLHLAQYNLGVMYYTGQGVEQSYETAFHWLSQAADQGHLNSMFNLATMYYNGQGMNSALMQVWPLSLISRRQNLQQAAIWYQEAAEYEHAGAQYNLATMYEAGEGVTQDLTRAYLWARLARDNEATGAAELVGRIEAAMTPAQLDQAQREYAQWVLEFRG</sequence>
<dbReference type="InterPro" id="IPR011990">
    <property type="entry name" value="TPR-like_helical_dom_sf"/>
</dbReference>
<organism evidence="1">
    <name type="scientific">marine sediment metagenome</name>
    <dbReference type="NCBI Taxonomy" id="412755"/>
    <lineage>
        <taxon>unclassified sequences</taxon>
        <taxon>metagenomes</taxon>
        <taxon>ecological metagenomes</taxon>
    </lineage>
</organism>
<reference evidence="1" key="1">
    <citation type="journal article" date="2015" name="Nature">
        <title>Complex archaea that bridge the gap between prokaryotes and eukaryotes.</title>
        <authorList>
            <person name="Spang A."/>
            <person name="Saw J.H."/>
            <person name="Jorgensen S.L."/>
            <person name="Zaremba-Niedzwiedzka K."/>
            <person name="Martijn J."/>
            <person name="Lind A.E."/>
            <person name="van Eijk R."/>
            <person name="Schleper C."/>
            <person name="Guy L."/>
            <person name="Ettema T.J."/>
        </authorList>
    </citation>
    <scope>NUCLEOTIDE SEQUENCE</scope>
</reference>
<dbReference type="Pfam" id="PF08238">
    <property type="entry name" value="Sel1"/>
    <property type="match status" value="4"/>
</dbReference>
<dbReference type="EMBL" id="LAZR01000004">
    <property type="protein sequence ID" value="KKO10955.1"/>
    <property type="molecule type" value="Genomic_DNA"/>
</dbReference>
<proteinExistence type="predicted"/>
<accession>A0A0F9W3M0</accession>
<dbReference type="InterPro" id="IPR006597">
    <property type="entry name" value="Sel1-like"/>
</dbReference>
<dbReference type="AlphaFoldDB" id="A0A0F9W3M0"/>
<gene>
    <name evidence="1" type="ORF">LCGC14_0024390</name>
</gene>
<evidence type="ECO:0008006" key="2">
    <source>
        <dbReference type="Google" id="ProtNLM"/>
    </source>
</evidence>
<dbReference type="SUPFAM" id="SSF81901">
    <property type="entry name" value="HCP-like"/>
    <property type="match status" value="1"/>
</dbReference>
<dbReference type="SMART" id="SM00671">
    <property type="entry name" value="SEL1"/>
    <property type="match status" value="3"/>
</dbReference>
<dbReference type="PANTHER" id="PTHR43628:SF1">
    <property type="entry name" value="CHITIN SYNTHASE REGULATORY FACTOR 2-RELATED"/>
    <property type="match status" value="1"/>
</dbReference>
<dbReference type="Gene3D" id="1.25.40.10">
    <property type="entry name" value="Tetratricopeptide repeat domain"/>
    <property type="match status" value="1"/>
</dbReference>
<comment type="caution">
    <text evidence="1">The sequence shown here is derived from an EMBL/GenBank/DDBJ whole genome shotgun (WGS) entry which is preliminary data.</text>
</comment>
<dbReference type="PANTHER" id="PTHR43628">
    <property type="entry name" value="ACTIVATOR OF C KINASE PROTEIN 1-RELATED"/>
    <property type="match status" value="1"/>
</dbReference>
<protein>
    <recommendedName>
        <fullName evidence="2">Sel1 repeat family protein</fullName>
    </recommendedName>
</protein>
<evidence type="ECO:0000313" key="1">
    <source>
        <dbReference type="EMBL" id="KKO10955.1"/>
    </source>
</evidence>